<keyword evidence="4" id="KW-0479">Metal-binding</keyword>
<comment type="similarity">
    <text evidence="2">Belongs to the FPP/GGPP synthase family.</text>
</comment>
<dbReference type="AlphaFoldDB" id="A0ABD8B129"/>
<dbReference type="PANTHER" id="PTHR43281:SF1">
    <property type="entry name" value="FARNESYL DIPHOSPHATE SYNTHASE"/>
    <property type="match status" value="1"/>
</dbReference>
<sequence length="793" mass="91242">MNNVLTEQADAGYRLAEQKASQYFTSLRQQLMDNTYTTALTQDIHVWQKKHIHRFAWLSLLSPSKRKPDPRDVHRYIHWLNTTGKLDDYLDRSISYIYMRDLGQALDSPGTQARIQNVVQNTKKYFMGSATGRKGQPDYISLAALYRWGQKEHIETAVIWVMNKLKNVASNIPKELDAEQAQRKLIKIILGVVLHVDDEMNEQTPPEERARRFDAAIRLGYSYGLTYPFVDDLLDSQALTVQEKEQYSLMIRDALLTGVVPDLGDWKGSNLEVIEYVHSELREAFEYIKNYQHPEKQRTFLEQSYVFFQSQEIDRNKKLANANYSNEELYIPIIIKSSSSRLIVRSVLSAPVDEGFDLRTFYYGIYNQLADDFADMFDDMEEGAVTPYTYYLKYRDLRPDLINPYELYWAVISHLIHDVYNSDAKTREVILDRAINGLKRCKERLGQQKYDEVMTIFASGQPEFNQLVQQMVRKADDVDFLDKLLRDQVVLQLKNDKQEKEEFKQTIRTVREQINVELQIAKPGGLHEMKETLIDAANYSLQGDGKRLRPILTWVMGVREYGLHESSIVPLLRSLEYMHTASLIFDDLPTQDNASTRRGRSTLHHVHNSATAELTGLFLIQKAIGEQSSLNRFDAATVLRLIQYSAEKAEDMCMGQAMDLNSKGKALTLEQLNMICFYKTGIAFEAALVMPAILAQVKEPEMAALKKFAYHAGIAFQIKDDLLDFEGNHLILGKPAGQDERNNNSTFVSILGDEGAKKAMWEHYCLATDALNEMPKPIPFLRHLLDYLVGRER</sequence>
<protein>
    <submittedName>
        <fullName evidence="8">Polyprenyl synthetase family protein</fullName>
    </submittedName>
</protein>
<evidence type="ECO:0000313" key="8">
    <source>
        <dbReference type="EMBL" id="WWP23211.1"/>
    </source>
</evidence>
<dbReference type="InterPro" id="IPR008949">
    <property type="entry name" value="Isoprenoid_synthase_dom_sf"/>
</dbReference>
<evidence type="ECO:0000256" key="3">
    <source>
        <dbReference type="ARBA" id="ARBA00022679"/>
    </source>
</evidence>
<name>A0ABD8B129_PAEAM</name>
<dbReference type="GO" id="GO:0008299">
    <property type="term" value="P:isoprenoid biosynthetic process"/>
    <property type="evidence" value="ECO:0007669"/>
    <property type="project" value="UniProtKB-KW"/>
</dbReference>
<evidence type="ECO:0000256" key="5">
    <source>
        <dbReference type="ARBA" id="ARBA00022842"/>
    </source>
</evidence>
<feature type="coiled-coil region" evidence="7">
    <location>
        <begin position="481"/>
        <end position="513"/>
    </location>
</feature>
<dbReference type="EMBL" id="CP145892">
    <property type="protein sequence ID" value="WWP23211.1"/>
    <property type="molecule type" value="Genomic_DNA"/>
</dbReference>
<keyword evidence="7" id="KW-0175">Coiled coil</keyword>
<evidence type="ECO:0000256" key="1">
    <source>
        <dbReference type="ARBA" id="ARBA00001946"/>
    </source>
</evidence>
<dbReference type="InterPro" id="IPR033749">
    <property type="entry name" value="Polyprenyl_synt_CS"/>
</dbReference>
<dbReference type="GO" id="GO:0016740">
    <property type="term" value="F:transferase activity"/>
    <property type="evidence" value="ECO:0007669"/>
    <property type="project" value="UniProtKB-KW"/>
</dbReference>
<dbReference type="PROSITE" id="PS00723">
    <property type="entry name" value="POLYPRENYL_SYNTHASE_1"/>
    <property type="match status" value="1"/>
</dbReference>
<organism evidence="8 9">
    <name type="scientific">Paenibacillus amylolyticus</name>
    <dbReference type="NCBI Taxonomy" id="1451"/>
    <lineage>
        <taxon>Bacteria</taxon>
        <taxon>Bacillati</taxon>
        <taxon>Bacillota</taxon>
        <taxon>Bacilli</taxon>
        <taxon>Bacillales</taxon>
        <taxon>Paenibacillaceae</taxon>
        <taxon>Paenibacillus</taxon>
    </lineage>
</organism>
<dbReference type="InterPro" id="IPR000092">
    <property type="entry name" value="Polyprenyl_synt"/>
</dbReference>
<dbReference type="SUPFAM" id="SSF48576">
    <property type="entry name" value="Terpenoid synthases"/>
    <property type="match status" value="2"/>
</dbReference>
<gene>
    <name evidence="8" type="ORF">V6668_13885</name>
</gene>
<proteinExistence type="inferred from homology"/>
<comment type="cofactor">
    <cofactor evidence="1">
        <name>Mg(2+)</name>
        <dbReference type="ChEBI" id="CHEBI:18420"/>
    </cofactor>
</comment>
<dbReference type="GO" id="GO:0046872">
    <property type="term" value="F:metal ion binding"/>
    <property type="evidence" value="ECO:0007669"/>
    <property type="project" value="UniProtKB-KW"/>
</dbReference>
<keyword evidence="3" id="KW-0808">Transferase</keyword>
<evidence type="ECO:0000256" key="6">
    <source>
        <dbReference type="ARBA" id="ARBA00023229"/>
    </source>
</evidence>
<dbReference type="Pfam" id="PF00348">
    <property type="entry name" value="polyprenyl_synt"/>
    <property type="match status" value="1"/>
</dbReference>
<evidence type="ECO:0000313" key="9">
    <source>
        <dbReference type="Proteomes" id="UP001364764"/>
    </source>
</evidence>
<keyword evidence="5" id="KW-0460">Magnesium</keyword>
<dbReference type="SFLD" id="SFLDS00005">
    <property type="entry name" value="Isoprenoid_Synthase_Type_I"/>
    <property type="match status" value="1"/>
</dbReference>
<reference evidence="8 9" key="1">
    <citation type="submission" date="2024-02" db="EMBL/GenBank/DDBJ databases">
        <title>Complete sequences of two Paenibacillus sp. strains and one Lysinibacillus strain isolated from the environment on STAA medium highlight biotechnological potential.</title>
        <authorList>
            <person name="Attere S.A."/>
            <person name="Piche L.C."/>
            <person name="Intertaglia L."/>
            <person name="Lami R."/>
            <person name="Charette S.J."/>
            <person name="Vincent A.T."/>
        </authorList>
    </citation>
    <scope>NUCLEOTIDE SEQUENCE [LARGE SCALE GENOMIC DNA]</scope>
    <source>
        <strain evidence="8 9">Y5S-7</strain>
    </source>
</reference>
<dbReference type="Proteomes" id="UP001364764">
    <property type="component" value="Chromosome"/>
</dbReference>
<keyword evidence="6" id="KW-0414">Isoprene biosynthesis</keyword>
<accession>A0ABD8B129</accession>
<evidence type="ECO:0000256" key="4">
    <source>
        <dbReference type="ARBA" id="ARBA00022723"/>
    </source>
</evidence>
<evidence type="ECO:0000256" key="7">
    <source>
        <dbReference type="SAM" id="Coils"/>
    </source>
</evidence>
<dbReference type="Gene3D" id="1.10.600.10">
    <property type="entry name" value="Farnesyl Diphosphate Synthase"/>
    <property type="match status" value="1"/>
</dbReference>
<evidence type="ECO:0000256" key="2">
    <source>
        <dbReference type="ARBA" id="ARBA00006706"/>
    </source>
</evidence>
<dbReference type="PANTHER" id="PTHR43281">
    <property type="entry name" value="FARNESYL DIPHOSPHATE SYNTHASE"/>
    <property type="match status" value="1"/>
</dbReference>
<dbReference type="CDD" id="cd00685">
    <property type="entry name" value="Trans_IPPS_HT"/>
    <property type="match status" value="1"/>
</dbReference>